<dbReference type="GO" id="GO:0004331">
    <property type="term" value="F:fructose-2,6-bisphosphate 2-phosphatase activity"/>
    <property type="evidence" value="ECO:0007669"/>
    <property type="project" value="TreeGrafter"/>
</dbReference>
<dbReference type="Pfam" id="PF00300">
    <property type="entry name" value="His_Phos_1"/>
    <property type="match status" value="1"/>
</dbReference>
<evidence type="ECO:0000256" key="3">
    <source>
        <dbReference type="PIRSR" id="PIRSR613078-2"/>
    </source>
</evidence>
<dbReference type="GO" id="GO:0045820">
    <property type="term" value="P:negative regulation of glycolytic process"/>
    <property type="evidence" value="ECO:0007669"/>
    <property type="project" value="TreeGrafter"/>
</dbReference>
<keyword evidence="5" id="KW-1185">Reference proteome</keyword>
<gene>
    <name evidence="4" type="ORF">C6P64_01590</name>
</gene>
<evidence type="ECO:0000313" key="4">
    <source>
        <dbReference type="EMBL" id="PRD66853.1"/>
    </source>
</evidence>
<protein>
    <submittedName>
        <fullName evidence="4">Histidine phosphatase family protein</fullName>
    </submittedName>
</protein>
<dbReference type="InterPro" id="IPR013078">
    <property type="entry name" value="His_Pase_superF_clade-1"/>
</dbReference>
<name>A0A2S9K8Q9_9BURK</name>
<reference evidence="4 5" key="1">
    <citation type="submission" date="2018-03" db="EMBL/GenBank/DDBJ databases">
        <title>Comparative genomics illustrates the genes involved in a hyperalkaliphilic mechanisms of Serpentinomonas isolated from highly-alkaline calcium-rich serpentinized springs.</title>
        <authorList>
            <person name="Suzuki S."/>
            <person name="Ishii S."/>
            <person name="Walworth N."/>
            <person name="Bird L."/>
            <person name="Kuenen J.G."/>
            <person name="Nealson K.H."/>
        </authorList>
    </citation>
    <scope>NUCLEOTIDE SEQUENCE [LARGE SCALE GENOMIC DNA]</scope>
    <source>
        <strain evidence="4 5">P1</strain>
    </source>
</reference>
<evidence type="ECO:0000256" key="2">
    <source>
        <dbReference type="PIRSR" id="PIRSR613078-1"/>
    </source>
</evidence>
<dbReference type="PANTHER" id="PTHR46517:SF1">
    <property type="entry name" value="FRUCTOSE-2,6-BISPHOSPHATASE TIGAR"/>
    <property type="match status" value="1"/>
</dbReference>
<dbReference type="RefSeq" id="WP_105746836.1">
    <property type="nucleotide sequence ID" value="NZ_PVLQ01000008.1"/>
</dbReference>
<organism evidence="4 5">
    <name type="scientific">Malikia granosa</name>
    <dbReference type="NCBI Taxonomy" id="263067"/>
    <lineage>
        <taxon>Bacteria</taxon>
        <taxon>Pseudomonadati</taxon>
        <taxon>Pseudomonadota</taxon>
        <taxon>Betaproteobacteria</taxon>
        <taxon>Burkholderiales</taxon>
        <taxon>Comamonadaceae</taxon>
        <taxon>Malikia</taxon>
    </lineage>
</organism>
<dbReference type="InterPro" id="IPR029033">
    <property type="entry name" value="His_PPase_superfam"/>
</dbReference>
<feature type="active site" description="Tele-phosphohistidine intermediate" evidence="2">
    <location>
        <position position="11"/>
    </location>
</feature>
<evidence type="ECO:0000313" key="5">
    <source>
        <dbReference type="Proteomes" id="UP000238589"/>
    </source>
</evidence>
<proteinExistence type="predicted"/>
<comment type="caution">
    <text evidence="4">The sequence shown here is derived from an EMBL/GenBank/DDBJ whole genome shotgun (WGS) entry which is preliminary data.</text>
</comment>
<dbReference type="SUPFAM" id="SSF53254">
    <property type="entry name" value="Phosphoglycerate mutase-like"/>
    <property type="match status" value="1"/>
</dbReference>
<dbReference type="Gene3D" id="3.40.50.1240">
    <property type="entry name" value="Phosphoglycerate mutase-like"/>
    <property type="match status" value="1"/>
</dbReference>
<dbReference type="Proteomes" id="UP000238589">
    <property type="component" value="Unassembled WGS sequence"/>
</dbReference>
<feature type="binding site" evidence="3">
    <location>
        <begin position="10"/>
        <end position="17"/>
    </location>
    <ligand>
        <name>substrate</name>
    </ligand>
</feature>
<dbReference type="CDD" id="cd07067">
    <property type="entry name" value="HP_PGM_like"/>
    <property type="match status" value="1"/>
</dbReference>
<dbReference type="PANTHER" id="PTHR46517">
    <property type="entry name" value="FRUCTOSE-2,6-BISPHOSPHATASE TIGAR"/>
    <property type="match status" value="1"/>
</dbReference>
<dbReference type="InterPro" id="IPR051695">
    <property type="entry name" value="Phosphoglycerate_Mutase"/>
</dbReference>
<feature type="active site" description="Proton donor/acceptor" evidence="2">
    <location>
        <position position="84"/>
    </location>
</feature>
<dbReference type="GO" id="GO:0005829">
    <property type="term" value="C:cytosol"/>
    <property type="evidence" value="ECO:0007669"/>
    <property type="project" value="TreeGrafter"/>
</dbReference>
<sequence>MEFTRILALRHGETTWNQDKRLQGQLDIPLNERGHWQAARAAAALREEPIAAVYSSDLARAHQTARAIAAALALEVRTHSGLRERHFGAFQGKTWTELEVEEPEATQAWRTRVPDFAPGGGETLLQLRERIEATFDGIAARHPGEQIVIVAHGGVLDMVYRLATGLELQAPRTWTVENAAINRLLWTPEGLSLVGWADASHLEDDSDDDAST</sequence>
<dbReference type="EMBL" id="PVLQ01000008">
    <property type="protein sequence ID" value="PRD66853.1"/>
    <property type="molecule type" value="Genomic_DNA"/>
</dbReference>
<feature type="binding site" evidence="3">
    <location>
        <position position="60"/>
    </location>
    <ligand>
        <name>substrate</name>
    </ligand>
</feature>
<keyword evidence="1" id="KW-0378">Hydrolase</keyword>
<dbReference type="SMART" id="SM00855">
    <property type="entry name" value="PGAM"/>
    <property type="match status" value="1"/>
</dbReference>
<dbReference type="AlphaFoldDB" id="A0A2S9K8Q9"/>
<dbReference type="OrthoDB" id="9783269at2"/>
<accession>A0A2S9K8Q9</accession>
<dbReference type="GO" id="GO:0043456">
    <property type="term" value="P:regulation of pentose-phosphate shunt"/>
    <property type="evidence" value="ECO:0007669"/>
    <property type="project" value="TreeGrafter"/>
</dbReference>
<evidence type="ECO:0000256" key="1">
    <source>
        <dbReference type="ARBA" id="ARBA00022801"/>
    </source>
</evidence>